<evidence type="ECO:0000313" key="1">
    <source>
        <dbReference type="EMBL" id="GAA3372490.1"/>
    </source>
</evidence>
<proteinExistence type="predicted"/>
<protein>
    <submittedName>
        <fullName evidence="1">DUF6227 family protein</fullName>
    </submittedName>
</protein>
<keyword evidence="2" id="KW-1185">Reference proteome</keyword>
<dbReference type="RefSeq" id="WP_345037140.1">
    <property type="nucleotide sequence ID" value="NZ_BAAAYL010000001.1"/>
</dbReference>
<gene>
    <name evidence="1" type="ORF">GCM10020367_27620</name>
</gene>
<name>A0ABP6SC42_9ACTN</name>
<dbReference type="Pfam" id="PF19738">
    <property type="entry name" value="DUF6227"/>
    <property type="match status" value="1"/>
</dbReference>
<sequence length="244" mass="27362">MEPHERTSRTAEQQLTALLGRALNSFELADEFVDRLSTAIAHSVSLYSSRHSSAGPRRLSRETYRHSYLLADGGTATLWELVHNTARGGGTQHELYAGEADARLAASRLGFCDEGDPETDLELLDALFAAQPVVVERTYVRDNSADHARRLLRRAENPDRPGESTAQLLRHALAHRITRAFGSGFTHVTLYEHAFLLSDGSESSLWEIEHTATPDGRHMCEVYTTERTAREAMKLRARYAEYRP</sequence>
<evidence type="ECO:0000313" key="2">
    <source>
        <dbReference type="Proteomes" id="UP001499990"/>
    </source>
</evidence>
<dbReference type="InterPro" id="IPR046195">
    <property type="entry name" value="DUF6227"/>
</dbReference>
<accession>A0ABP6SC42</accession>
<dbReference type="Proteomes" id="UP001499990">
    <property type="component" value="Unassembled WGS sequence"/>
</dbReference>
<reference evidence="2" key="1">
    <citation type="journal article" date="2019" name="Int. J. Syst. Evol. Microbiol.">
        <title>The Global Catalogue of Microorganisms (GCM) 10K type strain sequencing project: providing services to taxonomists for standard genome sequencing and annotation.</title>
        <authorList>
            <consortium name="The Broad Institute Genomics Platform"/>
            <consortium name="The Broad Institute Genome Sequencing Center for Infectious Disease"/>
            <person name="Wu L."/>
            <person name="Ma J."/>
        </authorList>
    </citation>
    <scope>NUCLEOTIDE SEQUENCE [LARGE SCALE GENOMIC DNA]</scope>
    <source>
        <strain evidence="2">JCM 9651</strain>
    </source>
</reference>
<dbReference type="EMBL" id="BAAAYL010000001">
    <property type="protein sequence ID" value="GAA3372490.1"/>
    <property type="molecule type" value="Genomic_DNA"/>
</dbReference>
<organism evidence="1 2">
    <name type="scientific">Streptomyces sannanensis</name>
    <dbReference type="NCBI Taxonomy" id="285536"/>
    <lineage>
        <taxon>Bacteria</taxon>
        <taxon>Bacillati</taxon>
        <taxon>Actinomycetota</taxon>
        <taxon>Actinomycetes</taxon>
        <taxon>Kitasatosporales</taxon>
        <taxon>Streptomycetaceae</taxon>
        <taxon>Streptomyces</taxon>
    </lineage>
</organism>
<comment type="caution">
    <text evidence="1">The sequence shown here is derived from an EMBL/GenBank/DDBJ whole genome shotgun (WGS) entry which is preliminary data.</text>
</comment>